<dbReference type="SUPFAM" id="SSF46785">
    <property type="entry name" value="Winged helix' DNA-binding domain"/>
    <property type="match status" value="1"/>
</dbReference>
<feature type="domain" description="PRD" evidence="9">
    <location>
        <begin position="298"/>
        <end position="405"/>
    </location>
</feature>
<evidence type="ECO:0000256" key="1">
    <source>
        <dbReference type="ARBA" id="ARBA00022679"/>
    </source>
</evidence>
<dbReference type="STRING" id="1121919.SAMN02745975_00718"/>
<dbReference type="InterPro" id="IPR001034">
    <property type="entry name" value="DeoR_HTH"/>
</dbReference>
<keyword evidence="1" id="KW-0808">Transferase</keyword>
<dbReference type="Gene3D" id="3.40.930.10">
    <property type="entry name" value="Mannitol-specific EII, Chain A"/>
    <property type="match status" value="1"/>
</dbReference>
<dbReference type="InterPro" id="IPR036634">
    <property type="entry name" value="PRD_sf"/>
</dbReference>
<dbReference type="PROSITE" id="PS51000">
    <property type="entry name" value="HTH_DEOR_2"/>
    <property type="match status" value="1"/>
</dbReference>
<evidence type="ECO:0000313" key="11">
    <source>
        <dbReference type="Proteomes" id="UP000184536"/>
    </source>
</evidence>
<dbReference type="InterPro" id="IPR036388">
    <property type="entry name" value="WH-like_DNA-bd_sf"/>
</dbReference>
<reference evidence="11" key="1">
    <citation type="submission" date="2016-11" db="EMBL/GenBank/DDBJ databases">
        <authorList>
            <person name="Varghese N."/>
            <person name="Submissions S."/>
        </authorList>
    </citation>
    <scope>NUCLEOTIDE SEQUENCE [LARGE SCALE GENOMIC DNA]</scope>
    <source>
        <strain evidence="11">DSM 17957</strain>
    </source>
</reference>
<dbReference type="GO" id="GO:0008982">
    <property type="term" value="F:protein-N(PI)-phosphohistidine-sugar phosphotransferase activity"/>
    <property type="evidence" value="ECO:0007669"/>
    <property type="project" value="InterPro"/>
</dbReference>
<evidence type="ECO:0000259" key="6">
    <source>
        <dbReference type="PROSITE" id="PS51000"/>
    </source>
</evidence>
<dbReference type="AlphaFoldDB" id="A0A1M6EEB2"/>
<organism evidence="10 11">
    <name type="scientific">Geosporobacter subterraneus DSM 17957</name>
    <dbReference type="NCBI Taxonomy" id="1121919"/>
    <lineage>
        <taxon>Bacteria</taxon>
        <taxon>Bacillati</taxon>
        <taxon>Bacillota</taxon>
        <taxon>Clostridia</taxon>
        <taxon>Peptostreptococcales</taxon>
        <taxon>Thermotaleaceae</taxon>
        <taxon>Geosporobacter</taxon>
    </lineage>
</organism>
<dbReference type="Pfam" id="PF05043">
    <property type="entry name" value="Mga"/>
    <property type="match status" value="1"/>
</dbReference>
<feature type="domain" description="PTS EIIB type-2" evidence="8">
    <location>
        <begin position="409"/>
        <end position="499"/>
    </location>
</feature>
<dbReference type="PROSITE" id="PS51094">
    <property type="entry name" value="PTS_EIIA_TYPE_2"/>
    <property type="match status" value="1"/>
</dbReference>
<keyword evidence="5" id="KW-0804">Transcription</keyword>
<dbReference type="Gene3D" id="1.10.10.10">
    <property type="entry name" value="Winged helix-like DNA-binding domain superfamily/Winged helix DNA-binding domain"/>
    <property type="match status" value="1"/>
</dbReference>
<dbReference type="InterPro" id="IPR013011">
    <property type="entry name" value="PTS_EIIB_2"/>
</dbReference>
<dbReference type="CDD" id="cd05568">
    <property type="entry name" value="PTS_IIB_bgl_like"/>
    <property type="match status" value="1"/>
</dbReference>
<protein>
    <submittedName>
        <fullName evidence="10">Transcriptional antiterminator</fullName>
    </submittedName>
</protein>
<dbReference type="EMBL" id="FQZV01000008">
    <property type="protein sequence ID" value="SHI83761.1"/>
    <property type="molecule type" value="Genomic_DNA"/>
</dbReference>
<dbReference type="Pfam" id="PF00359">
    <property type="entry name" value="PTS_EIIA_2"/>
    <property type="match status" value="1"/>
</dbReference>
<dbReference type="SMART" id="SM00420">
    <property type="entry name" value="HTH_DEOR"/>
    <property type="match status" value="1"/>
</dbReference>
<keyword evidence="3" id="KW-0805">Transcription regulation</keyword>
<dbReference type="InterPro" id="IPR050661">
    <property type="entry name" value="BglG_antiterminators"/>
</dbReference>
<feature type="domain" description="PRD" evidence="9">
    <location>
        <begin position="191"/>
        <end position="297"/>
    </location>
</feature>
<dbReference type="PROSITE" id="PS51099">
    <property type="entry name" value="PTS_EIIB_TYPE_2"/>
    <property type="match status" value="1"/>
</dbReference>
<dbReference type="InterPro" id="IPR036390">
    <property type="entry name" value="WH_DNA-bd_sf"/>
</dbReference>
<dbReference type="SUPFAM" id="SSF52794">
    <property type="entry name" value="PTS system IIB component-like"/>
    <property type="match status" value="1"/>
</dbReference>
<dbReference type="Pfam" id="PF00874">
    <property type="entry name" value="PRD"/>
    <property type="match status" value="2"/>
</dbReference>
<name>A0A1M6EEB2_9FIRM</name>
<feature type="domain" description="HTH deoR-type" evidence="6">
    <location>
        <begin position="3"/>
        <end position="65"/>
    </location>
</feature>
<dbReference type="PANTHER" id="PTHR30185">
    <property type="entry name" value="CRYPTIC BETA-GLUCOSIDE BGL OPERON ANTITERMINATOR"/>
    <property type="match status" value="1"/>
</dbReference>
<dbReference type="InterPro" id="IPR002178">
    <property type="entry name" value="PTS_EIIA_type-2_dom"/>
</dbReference>
<evidence type="ECO:0000259" key="9">
    <source>
        <dbReference type="PROSITE" id="PS51372"/>
    </source>
</evidence>
<evidence type="ECO:0000256" key="5">
    <source>
        <dbReference type="ARBA" id="ARBA00023163"/>
    </source>
</evidence>
<evidence type="ECO:0000259" key="7">
    <source>
        <dbReference type="PROSITE" id="PS51094"/>
    </source>
</evidence>
<dbReference type="GO" id="GO:0009401">
    <property type="term" value="P:phosphoenolpyruvate-dependent sugar phosphotransferase system"/>
    <property type="evidence" value="ECO:0007669"/>
    <property type="project" value="InterPro"/>
</dbReference>
<keyword evidence="11" id="KW-1185">Reference proteome</keyword>
<feature type="domain" description="PTS EIIA type-2" evidence="7">
    <location>
        <begin position="553"/>
        <end position="696"/>
    </location>
</feature>
<evidence type="ECO:0000259" key="8">
    <source>
        <dbReference type="PROSITE" id="PS51099"/>
    </source>
</evidence>
<dbReference type="GO" id="GO:0003700">
    <property type="term" value="F:DNA-binding transcription factor activity"/>
    <property type="evidence" value="ECO:0007669"/>
    <property type="project" value="InterPro"/>
</dbReference>
<gene>
    <name evidence="10" type="ORF">SAMN02745975_00718</name>
</gene>
<keyword evidence="2" id="KW-0677">Repeat</keyword>
<evidence type="ECO:0000313" key="10">
    <source>
        <dbReference type="EMBL" id="SHI83761.1"/>
    </source>
</evidence>
<accession>A0A1M6EEB2</accession>
<dbReference type="InterPro" id="IPR013196">
    <property type="entry name" value="HTH_11"/>
</dbReference>
<sequence>MISSRQRKILEQLVQYQDFITVEQLAKQYDVSHRTIRHDILTLESSLKRKEILFIRHRKHGLKLELSSDQLEQLHSFLDLDTEYLSPESRAKEIAKALLENTEINFEELLEVFKISNKTLVGDLNELKSWFKQQHLKLVREKGKVKVLGREFYKRKAYLYLLKEETPGEKILDYLLNEESKIMNILQWKEWFQPKDMHYLFEVVSELEQILSITFSDNGYVALILHMYLSMERLMKEYFMAMDEVLLNELSQTEEFKVAEKVVKLRIEPYFQIHMPLSEIGYITQHILTAQKEYQKDQEDEACLILAKQIVIEAEKTFEMPLLASDQIIESLAMHLKPAIYRAKYGIKIYNPLFSELQKNYRLLLDTIVDITNIILAPKGIQFDEQEVSYIAMHIGAGIQQPLPSAPKKRVAIVCSSGLGTVNILQRRLLDIDPEINIVKKCSYKDLKDLTIEDVDLIISTIDIYFNLPITWLKVSPLLMEEDEKRVISLLGLTVQKGGREPHVHRKIHEIMKLIERNADIKNRSALTRDLIQFFEGTHLYSQDNGEPWKLTQLLPKEAIQLQADTPATVEEMIRLGTGSLKKRGIVGIEYEDKLIQMLRNPNHHFVITEGVIFPHAANETGVWGTGFSLTTFKRAFVSKEVGVPVWLMITLAAEDNEKHVEALALLIDALNDESFLTLLKNTHQTEEIYEWFERREGSLRCI</sequence>
<keyword evidence="4" id="KW-0010">Activator</keyword>
<dbReference type="SUPFAM" id="SSF63520">
    <property type="entry name" value="PTS-regulatory domain, PRD"/>
    <property type="match status" value="2"/>
</dbReference>
<dbReference type="InterPro" id="IPR016152">
    <property type="entry name" value="PTrfase/Anion_transptr"/>
</dbReference>
<dbReference type="RefSeq" id="WP_110940002.1">
    <property type="nucleotide sequence ID" value="NZ_FQZV01000008.1"/>
</dbReference>
<dbReference type="InterPro" id="IPR007737">
    <property type="entry name" value="Mga_HTH"/>
</dbReference>
<dbReference type="PROSITE" id="PS51372">
    <property type="entry name" value="PRD_2"/>
    <property type="match status" value="2"/>
</dbReference>
<dbReference type="SUPFAM" id="SSF55804">
    <property type="entry name" value="Phoshotransferase/anion transport protein"/>
    <property type="match status" value="1"/>
</dbReference>
<evidence type="ECO:0000256" key="3">
    <source>
        <dbReference type="ARBA" id="ARBA00023015"/>
    </source>
</evidence>
<dbReference type="Gene3D" id="3.40.50.2300">
    <property type="match status" value="1"/>
</dbReference>
<evidence type="ECO:0000256" key="4">
    <source>
        <dbReference type="ARBA" id="ARBA00023159"/>
    </source>
</evidence>
<dbReference type="Gene3D" id="1.10.1790.10">
    <property type="entry name" value="PRD domain"/>
    <property type="match status" value="2"/>
</dbReference>
<dbReference type="InterPro" id="IPR036095">
    <property type="entry name" value="PTS_EIIB-like_sf"/>
</dbReference>
<dbReference type="Pfam" id="PF08279">
    <property type="entry name" value="HTH_11"/>
    <property type="match status" value="1"/>
</dbReference>
<evidence type="ECO:0000256" key="2">
    <source>
        <dbReference type="ARBA" id="ARBA00022737"/>
    </source>
</evidence>
<dbReference type="OrthoDB" id="3175596at2"/>
<dbReference type="PANTHER" id="PTHR30185:SF18">
    <property type="entry name" value="TRANSCRIPTIONAL REGULATOR MTLR"/>
    <property type="match status" value="1"/>
</dbReference>
<proteinExistence type="predicted"/>
<dbReference type="Proteomes" id="UP000184536">
    <property type="component" value="Unassembled WGS sequence"/>
</dbReference>
<dbReference type="InterPro" id="IPR011608">
    <property type="entry name" value="PRD"/>
</dbReference>